<accession>A0A225ULW2</accession>
<dbReference type="InterPro" id="IPR043128">
    <property type="entry name" value="Rev_trsase/Diguanyl_cyclase"/>
</dbReference>
<dbReference type="OrthoDB" id="420169at2759"/>
<evidence type="ECO:0000313" key="2">
    <source>
        <dbReference type="Proteomes" id="UP000198211"/>
    </source>
</evidence>
<name>A0A225ULW2_9STRA</name>
<dbReference type="EMBL" id="NBNE01015208">
    <property type="protein sequence ID" value="OWY93920.1"/>
    <property type="molecule type" value="Genomic_DNA"/>
</dbReference>
<gene>
    <name evidence="1" type="ORF">PHMEG_00036501</name>
</gene>
<protein>
    <submittedName>
        <fullName evidence="1">Uncharacterized protein</fullName>
    </submittedName>
</protein>
<dbReference type="AlphaFoldDB" id="A0A225ULW2"/>
<keyword evidence="2" id="KW-1185">Reference proteome</keyword>
<reference evidence="2" key="1">
    <citation type="submission" date="2017-03" db="EMBL/GenBank/DDBJ databases">
        <title>Phytopthora megakarya and P. palmivora, two closely related causual agents of cacao black pod achieved similar genome size and gene model numbers by different mechanisms.</title>
        <authorList>
            <person name="Ali S."/>
            <person name="Shao J."/>
            <person name="Larry D.J."/>
            <person name="Kronmiller B."/>
            <person name="Shen D."/>
            <person name="Strem M.D."/>
            <person name="Melnick R.L."/>
            <person name="Guiltinan M.J."/>
            <person name="Tyler B.M."/>
            <person name="Meinhardt L.W."/>
            <person name="Bailey B.A."/>
        </authorList>
    </citation>
    <scope>NUCLEOTIDE SEQUENCE [LARGE SCALE GENOMIC DNA]</scope>
    <source>
        <strain evidence="2">zdho120</strain>
    </source>
</reference>
<dbReference type="Gene3D" id="3.10.10.10">
    <property type="entry name" value="HIV Type 1 Reverse Transcriptase, subunit A, domain 1"/>
    <property type="match status" value="1"/>
</dbReference>
<comment type="caution">
    <text evidence="1">The sequence shown here is derived from an EMBL/GenBank/DDBJ whole genome shotgun (WGS) entry which is preliminary data.</text>
</comment>
<dbReference type="Proteomes" id="UP000198211">
    <property type="component" value="Unassembled WGS sequence"/>
</dbReference>
<dbReference type="InterPro" id="IPR043502">
    <property type="entry name" value="DNA/RNA_pol_sf"/>
</dbReference>
<dbReference type="PANTHER" id="PTHR33064">
    <property type="entry name" value="POL PROTEIN"/>
    <property type="match status" value="1"/>
</dbReference>
<sequence>MASGFWAVRMTERAKLISAFVCPFGHFQWLRMPFGLKNAPASSTTVCEDSSVYLLKKKRWSTQKFLSSWILSCKKS</sequence>
<dbReference type="Gene3D" id="3.30.70.270">
    <property type="match status" value="1"/>
</dbReference>
<dbReference type="PANTHER" id="PTHR33064:SF37">
    <property type="entry name" value="RIBONUCLEASE H"/>
    <property type="match status" value="1"/>
</dbReference>
<proteinExistence type="predicted"/>
<dbReference type="InterPro" id="IPR051320">
    <property type="entry name" value="Viral_Replic_Matur_Polypro"/>
</dbReference>
<evidence type="ECO:0000313" key="1">
    <source>
        <dbReference type="EMBL" id="OWY93920.1"/>
    </source>
</evidence>
<organism evidence="1 2">
    <name type="scientific">Phytophthora megakarya</name>
    <dbReference type="NCBI Taxonomy" id="4795"/>
    <lineage>
        <taxon>Eukaryota</taxon>
        <taxon>Sar</taxon>
        <taxon>Stramenopiles</taxon>
        <taxon>Oomycota</taxon>
        <taxon>Peronosporomycetes</taxon>
        <taxon>Peronosporales</taxon>
        <taxon>Peronosporaceae</taxon>
        <taxon>Phytophthora</taxon>
    </lineage>
</organism>
<dbReference type="SUPFAM" id="SSF56672">
    <property type="entry name" value="DNA/RNA polymerases"/>
    <property type="match status" value="1"/>
</dbReference>